<keyword evidence="2 4" id="KW-0012">Acyltransferase</keyword>
<evidence type="ECO:0000259" key="3">
    <source>
        <dbReference type="PROSITE" id="PS51186"/>
    </source>
</evidence>
<evidence type="ECO:0000256" key="1">
    <source>
        <dbReference type="ARBA" id="ARBA00022679"/>
    </source>
</evidence>
<gene>
    <name evidence="4" type="ORF">ACE41H_08300</name>
</gene>
<dbReference type="InterPro" id="IPR050680">
    <property type="entry name" value="YpeA/RimI_acetyltransf"/>
</dbReference>
<name>A0ABV5ARY6_9BACL</name>
<protein>
    <submittedName>
        <fullName evidence="4">GNAT family N-acetyltransferase</fullName>
        <ecNumber evidence="4">2.3.1.-</ecNumber>
    </submittedName>
</protein>
<dbReference type="GO" id="GO:0016746">
    <property type="term" value="F:acyltransferase activity"/>
    <property type="evidence" value="ECO:0007669"/>
    <property type="project" value="UniProtKB-KW"/>
</dbReference>
<evidence type="ECO:0000313" key="4">
    <source>
        <dbReference type="EMBL" id="MFB5266787.1"/>
    </source>
</evidence>
<dbReference type="PANTHER" id="PTHR43420">
    <property type="entry name" value="ACETYLTRANSFERASE"/>
    <property type="match status" value="1"/>
</dbReference>
<dbReference type="SUPFAM" id="SSF55729">
    <property type="entry name" value="Acyl-CoA N-acyltransferases (Nat)"/>
    <property type="match status" value="1"/>
</dbReference>
<dbReference type="EC" id="2.3.1.-" evidence="4"/>
<dbReference type="InterPro" id="IPR016181">
    <property type="entry name" value="Acyl_CoA_acyltransferase"/>
</dbReference>
<keyword evidence="5" id="KW-1185">Reference proteome</keyword>
<sequence>MISLKPMNAEQYGRFEQRTIKDFAEDKIKSGDWTAEEALQRSQESIRKFLPAGLDTPDAYLYAIVLDEDGKELEIGDIWFNMMQHPWGTEAFLLDILIYEKYQGKGYGRLTMAALEEEARKAGATRIGLHVFGHNERALHLYKSVGYTVTDIQMSKEI</sequence>
<dbReference type="PROSITE" id="PS51186">
    <property type="entry name" value="GNAT"/>
    <property type="match status" value="1"/>
</dbReference>
<keyword evidence="1 4" id="KW-0808">Transferase</keyword>
<reference evidence="4 5" key="1">
    <citation type="submission" date="2024-09" db="EMBL/GenBank/DDBJ databases">
        <title>Paenibacillus zeirhizospherea sp. nov., isolated from surface of the maize (Zea mays) roots in a horticulture field, Hungary.</title>
        <authorList>
            <person name="Marton D."/>
            <person name="Farkas M."/>
            <person name="Bedics A."/>
            <person name="Toth E."/>
            <person name="Tancsics A."/>
            <person name="Boka K."/>
            <person name="Maroti G."/>
            <person name="Kriszt B."/>
            <person name="Cserhati M."/>
        </authorList>
    </citation>
    <scope>NUCLEOTIDE SEQUENCE [LARGE SCALE GENOMIC DNA]</scope>
    <source>
        <strain evidence="4 5">KCTC 33519</strain>
    </source>
</reference>
<dbReference type="Pfam" id="PF00583">
    <property type="entry name" value="Acetyltransf_1"/>
    <property type="match status" value="1"/>
</dbReference>
<accession>A0ABV5ARY6</accession>
<dbReference type="Proteomes" id="UP001580346">
    <property type="component" value="Unassembled WGS sequence"/>
</dbReference>
<dbReference type="Gene3D" id="3.40.630.30">
    <property type="match status" value="1"/>
</dbReference>
<evidence type="ECO:0000313" key="5">
    <source>
        <dbReference type="Proteomes" id="UP001580346"/>
    </source>
</evidence>
<dbReference type="RefSeq" id="WP_375354679.1">
    <property type="nucleotide sequence ID" value="NZ_JBHHMI010000005.1"/>
</dbReference>
<evidence type="ECO:0000256" key="2">
    <source>
        <dbReference type="ARBA" id="ARBA00023315"/>
    </source>
</evidence>
<organism evidence="4 5">
    <name type="scientific">Paenibacillus enshidis</name>
    <dbReference type="NCBI Taxonomy" id="1458439"/>
    <lineage>
        <taxon>Bacteria</taxon>
        <taxon>Bacillati</taxon>
        <taxon>Bacillota</taxon>
        <taxon>Bacilli</taxon>
        <taxon>Bacillales</taxon>
        <taxon>Paenibacillaceae</taxon>
        <taxon>Paenibacillus</taxon>
    </lineage>
</organism>
<dbReference type="EMBL" id="JBHHMI010000005">
    <property type="protein sequence ID" value="MFB5266787.1"/>
    <property type="molecule type" value="Genomic_DNA"/>
</dbReference>
<comment type="caution">
    <text evidence="4">The sequence shown here is derived from an EMBL/GenBank/DDBJ whole genome shotgun (WGS) entry which is preliminary data.</text>
</comment>
<dbReference type="InterPro" id="IPR000182">
    <property type="entry name" value="GNAT_dom"/>
</dbReference>
<proteinExistence type="predicted"/>
<dbReference type="CDD" id="cd04301">
    <property type="entry name" value="NAT_SF"/>
    <property type="match status" value="1"/>
</dbReference>
<feature type="domain" description="N-acetyltransferase" evidence="3">
    <location>
        <begin position="18"/>
        <end position="158"/>
    </location>
</feature>